<evidence type="ECO:0000313" key="2">
    <source>
        <dbReference type="Proteomes" id="UP000253324"/>
    </source>
</evidence>
<gene>
    <name evidence="1" type="ORF">C7476_10758</name>
</gene>
<protein>
    <submittedName>
        <fullName evidence="1">Uncharacterized protein</fullName>
    </submittedName>
</protein>
<proteinExistence type="predicted"/>
<dbReference type="Proteomes" id="UP000253324">
    <property type="component" value="Unassembled WGS sequence"/>
</dbReference>
<name>A0A368YSV2_9HYPH</name>
<accession>A0A368YSV2</accession>
<reference evidence="1 2" key="1">
    <citation type="submission" date="2018-07" db="EMBL/GenBank/DDBJ databases">
        <title>Genomic Encyclopedia of Type Strains, Phase III (KMG-III): the genomes of soil and plant-associated and newly described type strains.</title>
        <authorList>
            <person name="Whitman W."/>
        </authorList>
    </citation>
    <scope>NUCLEOTIDE SEQUENCE [LARGE SCALE GENOMIC DNA]</scope>
    <source>
        <strain evidence="1 2">31-25a</strain>
    </source>
</reference>
<comment type="caution">
    <text evidence="1">The sequence shown here is derived from an EMBL/GenBank/DDBJ whole genome shotgun (WGS) entry which is preliminary data.</text>
</comment>
<dbReference type="AlphaFoldDB" id="A0A368YSV2"/>
<evidence type="ECO:0000313" key="1">
    <source>
        <dbReference type="EMBL" id="RCW82648.1"/>
    </source>
</evidence>
<sequence length="146" mass="16404">MPDRHEFHRVEICGRIFTGSISAEGPCLKMLENRTYGRGVPLGAALSISKGTGRSYYAICKYNEPHILLPLFSDEDVEIVAREFGIPISGRIRPRSFTESPAWIALRKWAKEHPGIARACSHTDSYIPGWYRMVAKENSAGLLQRV</sequence>
<keyword evidence="2" id="KW-1185">Reference proteome</keyword>
<dbReference type="EMBL" id="QPJM01000007">
    <property type="protein sequence ID" value="RCW82648.1"/>
    <property type="molecule type" value="Genomic_DNA"/>
</dbReference>
<organism evidence="1 2">
    <name type="scientific">Phyllobacterium bourgognense</name>
    <dbReference type="NCBI Taxonomy" id="314236"/>
    <lineage>
        <taxon>Bacteria</taxon>
        <taxon>Pseudomonadati</taxon>
        <taxon>Pseudomonadota</taxon>
        <taxon>Alphaproteobacteria</taxon>
        <taxon>Hyphomicrobiales</taxon>
        <taxon>Phyllobacteriaceae</taxon>
        <taxon>Phyllobacterium</taxon>
    </lineage>
</organism>